<protein>
    <submittedName>
        <fullName evidence="2">DUF2268 domain-containing protein</fullName>
    </submittedName>
</protein>
<reference evidence="2" key="2">
    <citation type="submission" date="2021-04" db="EMBL/GenBank/DDBJ databases">
        <authorList>
            <person name="Gilroy R."/>
        </authorList>
    </citation>
    <scope>NUCLEOTIDE SEQUENCE</scope>
    <source>
        <strain evidence="2">CHK169-11906</strain>
    </source>
</reference>
<comment type="caution">
    <text evidence="2">The sequence shown here is derived from an EMBL/GenBank/DDBJ whole genome shotgun (WGS) entry which is preliminary data.</text>
</comment>
<gene>
    <name evidence="2" type="ORF">H9779_05890</name>
</gene>
<accession>A0A9D2L4K8</accession>
<dbReference type="EMBL" id="DWYR01000015">
    <property type="protein sequence ID" value="HJA99112.1"/>
    <property type="molecule type" value="Genomic_DNA"/>
</dbReference>
<evidence type="ECO:0000256" key="1">
    <source>
        <dbReference type="SAM" id="SignalP"/>
    </source>
</evidence>
<dbReference type="SUPFAM" id="SSF69304">
    <property type="entry name" value="Tricorn protease N-terminal domain"/>
    <property type="match status" value="1"/>
</dbReference>
<reference evidence="2" key="1">
    <citation type="journal article" date="2021" name="PeerJ">
        <title>Extensive microbial diversity within the chicken gut microbiome revealed by metagenomics and culture.</title>
        <authorList>
            <person name="Gilroy R."/>
            <person name="Ravi A."/>
            <person name="Getino M."/>
            <person name="Pursley I."/>
            <person name="Horton D.L."/>
            <person name="Alikhan N.F."/>
            <person name="Baker D."/>
            <person name="Gharbi K."/>
            <person name="Hall N."/>
            <person name="Watson M."/>
            <person name="Adriaenssens E.M."/>
            <person name="Foster-Nyarko E."/>
            <person name="Jarju S."/>
            <person name="Secka A."/>
            <person name="Antonio M."/>
            <person name="Oren A."/>
            <person name="Chaudhuri R.R."/>
            <person name="La Ragione R."/>
            <person name="Hildebrand F."/>
            <person name="Pallen M.J."/>
        </authorList>
    </citation>
    <scope>NUCLEOTIDE SEQUENCE</scope>
    <source>
        <strain evidence="2">CHK169-11906</strain>
    </source>
</reference>
<evidence type="ECO:0000313" key="2">
    <source>
        <dbReference type="EMBL" id="HJA99112.1"/>
    </source>
</evidence>
<proteinExistence type="predicted"/>
<dbReference type="AlphaFoldDB" id="A0A9D2L4K8"/>
<dbReference type="Proteomes" id="UP000824259">
    <property type="component" value="Unassembled WGS sequence"/>
</dbReference>
<sequence length="980" mass="111727">MRIAFRIFFVAILILLGAKSAQAQYYSWGSDAPMRWQQFGTDSVRIIVPDTAEMLGRRTLHYVQAVRPSIGYGFRLPPLRIPFVFHTENFQSNAMVMWMPKRIDFLSTPAADGYSMPWAKQLVAHEYRHAVQYNNLNRGIIRVLSYLFGQQGATLGIPFMYFWILEGDAVMSETEMSSFGRGRQPRFTLEYRAIGRDILRLRNCDKWFCGSYLEYVPDHYQLGYQMVRYSYDRYGREIWDRTLRYAVRNAYMLTFSTGVGLRKLYDTSEDELFRDSFEELNRLWDSLPKREDSGRSLMALPARNYTIYAHPVTLNDTTLVSLKKDFDHTDRLIAIDIRTGNETVLGKTGLVSSRPTTDGRKIWWTEYRRSLLFPERVGSRICCLDLTQGHPRTVPGIRNALYPTPTEQESLAWAEYTPDGRYAVVIEDSLDQRRRIPADGFAEIHGLAWDDATCKLYTLMTDDSGMWIGRVDSTGIVPLTKGAYITLSDLRAGGGRLYFGSIASGLDEAHCLDLTDGQEYRLSTSTYGSFSPAPDRNGGVWTTTYERQGYRITCQETVDPIPVTPSQLPVELVNPQYSRWEVVNLDTVRFTGLDSIASQQKYKFRRYRRATHLFNLHSWAPLSFDPFGTIEEFSPDAMLGATVLTQNLLANTDGYATWGWSRANGHRIKGEVRYTGLGVHLDLNASYGGDQMVYGVAQQLGSGEIERQPMPKRDKYWSVGADATLPLYFDRGYHVRQLSIQAGWNYSNGLVANVGDLRYNEQGEMENLQTIGYRHGLHKLSFGIGFSDVVRSAYRDVGTPWGYLLQASYDLNPTNRDFSDLFSCYARVYTPGFFARNSLSVGVAYQTSIGGYRFPSGMHFLGYKSTRLLPKGFTSADISSNNYIASAVDYQFPLCYPEGGIPGFLYIKRIRINVGLGYAQFQELGTHGREWRRLYSYGGDIYLDLNLLREPEADTWALKLSFYQPNRGSFWFGAGLELPF</sequence>
<evidence type="ECO:0000313" key="3">
    <source>
        <dbReference type="Proteomes" id="UP000824259"/>
    </source>
</evidence>
<feature type="chain" id="PRO_5039425170" evidence="1">
    <location>
        <begin position="24"/>
        <end position="980"/>
    </location>
</feature>
<name>A0A9D2L4K8_9BACT</name>
<organism evidence="2 3">
    <name type="scientific">Candidatus Alistipes avicola</name>
    <dbReference type="NCBI Taxonomy" id="2838432"/>
    <lineage>
        <taxon>Bacteria</taxon>
        <taxon>Pseudomonadati</taxon>
        <taxon>Bacteroidota</taxon>
        <taxon>Bacteroidia</taxon>
        <taxon>Bacteroidales</taxon>
        <taxon>Rikenellaceae</taxon>
        <taxon>Alistipes</taxon>
    </lineage>
</organism>
<keyword evidence="1" id="KW-0732">Signal</keyword>
<feature type="signal peptide" evidence="1">
    <location>
        <begin position="1"/>
        <end position="23"/>
    </location>
</feature>